<dbReference type="Gene3D" id="2.20.70.10">
    <property type="match status" value="1"/>
</dbReference>
<evidence type="ECO:0000313" key="7">
    <source>
        <dbReference type="Proteomes" id="UP000534783"/>
    </source>
</evidence>
<dbReference type="SUPFAM" id="SSF55811">
    <property type="entry name" value="Nudix"/>
    <property type="match status" value="1"/>
</dbReference>
<evidence type="ECO:0000313" key="6">
    <source>
        <dbReference type="EMBL" id="NKE72364.1"/>
    </source>
</evidence>
<keyword evidence="7" id="KW-1185">Reference proteome</keyword>
<gene>
    <name evidence="6" type="ORF">MNODULE_16560</name>
</gene>
<organism evidence="6 7">
    <name type="scientific">Candidatus Manganitrophus noduliformans</name>
    <dbReference type="NCBI Taxonomy" id="2606439"/>
    <lineage>
        <taxon>Bacteria</taxon>
        <taxon>Pseudomonadati</taxon>
        <taxon>Nitrospirota</taxon>
        <taxon>Nitrospiria</taxon>
        <taxon>Candidatus Troglogloeales</taxon>
        <taxon>Candidatus Manganitrophaceae</taxon>
        <taxon>Candidatus Manganitrophus</taxon>
    </lineage>
</organism>
<dbReference type="PROSITE" id="PS51462">
    <property type="entry name" value="NUDIX"/>
    <property type="match status" value="1"/>
</dbReference>
<dbReference type="Gene3D" id="3.90.79.10">
    <property type="entry name" value="Nucleoside Triphosphate Pyrophosphohydrolase"/>
    <property type="match status" value="1"/>
</dbReference>
<evidence type="ECO:0000256" key="3">
    <source>
        <dbReference type="ARBA" id="ARBA00022842"/>
    </source>
</evidence>
<evidence type="ECO:0000256" key="2">
    <source>
        <dbReference type="ARBA" id="ARBA00022801"/>
    </source>
</evidence>
<dbReference type="AlphaFoldDB" id="A0A7X6DSI6"/>
<keyword evidence="3" id="KW-0460">Magnesium</keyword>
<proteinExistence type="inferred from homology"/>
<comment type="cofactor">
    <cofactor evidence="1">
        <name>Mg(2+)</name>
        <dbReference type="ChEBI" id="CHEBI:18420"/>
    </cofactor>
</comment>
<dbReference type="InterPro" id="IPR020084">
    <property type="entry name" value="NUDIX_hydrolase_CS"/>
</dbReference>
<evidence type="ECO:0000259" key="5">
    <source>
        <dbReference type="PROSITE" id="PS51462"/>
    </source>
</evidence>
<dbReference type="InterPro" id="IPR015797">
    <property type="entry name" value="NUDIX_hydrolase-like_dom_sf"/>
</dbReference>
<dbReference type="GO" id="GO:0016787">
    <property type="term" value="F:hydrolase activity"/>
    <property type="evidence" value="ECO:0007669"/>
    <property type="project" value="UniProtKB-KW"/>
</dbReference>
<comment type="similarity">
    <text evidence="4">Belongs to the Nudix hydrolase family.</text>
</comment>
<keyword evidence="2 4" id="KW-0378">Hydrolase</keyword>
<sequence length="206" mass="22724">MQMKFCPECGRPLVQHKVERHLRQVCLPDGEGCGFIDYGRFTLGVGGLVIDADPQTGERRVLLIQRNQEPNKGGWTLPGGFVDFDETVDQAAVREVMEETGLQCRAIGMVGFRNRADSDVNTSYAVFLLEAIGGERFTQPTEEIAQCGFYTLSQIQEMPRLAPLSRTVATAALTAELHLLRPITVSGLGDRPPFTFFIGSDRSTQS</sequence>
<accession>A0A7X6DSI6</accession>
<dbReference type="Proteomes" id="UP000534783">
    <property type="component" value="Unassembled WGS sequence"/>
</dbReference>
<comment type="caution">
    <text evidence="6">The sequence shown here is derived from an EMBL/GenBank/DDBJ whole genome shotgun (WGS) entry which is preliminary data.</text>
</comment>
<dbReference type="InterPro" id="IPR000086">
    <property type="entry name" value="NUDIX_hydrolase_dom"/>
</dbReference>
<dbReference type="PANTHER" id="PTHR43222">
    <property type="entry name" value="NUDIX HYDROLASE 23"/>
    <property type="match status" value="1"/>
</dbReference>
<dbReference type="PANTHER" id="PTHR43222:SF2">
    <property type="entry name" value="NUDIX HYDROLASE 23, CHLOROPLASTIC"/>
    <property type="match status" value="1"/>
</dbReference>
<evidence type="ECO:0000256" key="4">
    <source>
        <dbReference type="RuleBase" id="RU003476"/>
    </source>
</evidence>
<name>A0A7X6DSI6_9BACT</name>
<dbReference type="InterPro" id="IPR020476">
    <property type="entry name" value="Nudix_hydrolase"/>
</dbReference>
<feature type="domain" description="Nudix hydrolase" evidence="5">
    <location>
        <begin position="40"/>
        <end position="174"/>
    </location>
</feature>
<protein>
    <submittedName>
        <fullName evidence="6">NUDIX domain-containing protein</fullName>
    </submittedName>
</protein>
<evidence type="ECO:0000256" key="1">
    <source>
        <dbReference type="ARBA" id="ARBA00001946"/>
    </source>
</evidence>
<reference evidence="6 7" key="1">
    <citation type="journal article" date="2020" name="Nature">
        <title>Bacterial chemolithoautotrophy via manganese oxidation.</title>
        <authorList>
            <person name="Yu H."/>
            <person name="Leadbetter J.R."/>
        </authorList>
    </citation>
    <scope>NUCLEOTIDE SEQUENCE [LARGE SCALE GENOMIC DNA]</scope>
    <source>
        <strain evidence="6 7">Mn-1</strain>
    </source>
</reference>
<dbReference type="PROSITE" id="PS00893">
    <property type="entry name" value="NUDIX_BOX"/>
    <property type="match status" value="1"/>
</dbReference>
<dbReference type="Pfam" id="PF00293">
    <property type="entry name" value="NUDIX"/>
    <property type="match status" value="1"/>
</dbReference>
<dbReference type="PRINTS" id="PR00502">
    <property type="entry name" value="NUDIXFAMILY"/>
</dbReference>
<dbReference type="EMBL" id="VTOW01000003">
    <property type="protein sequence ID" value="NKE72364.1"/>
    <property type="molecule type" value="Genomic_DNA"/>
</dbReference>